<dbReference type="EMBL" id="SNWF01000007">
    <property type="protein sequence ID" value="TDN88272.1"/>
    <property type="molecule type" value="Genomic_DNA"/>
</dbReference>
<sequence length="62" mass="6503">MDVSNIANLATNLAQQRNDMDISVAVFKKALDAQSSAALSLIEAIPTVSLPPHLGNNVNTKA</sequence>
<dbReference type="Proteomes" id="UP000294737">
    <property type="component" value="Unassembled WGS sequence"/>
</dbReference>
<gene>
    <name evidence="1" type="ORF">EV677_2759</name>
</gene>
<proteinExistence type="predicted"/>
<protein>
    <submittedName>
        <fullName evidence="1">Putative motility protein YjfB-like</fullName>
    </submittedName>
</protein>
<name>A0A4R6G1V3_9BURK</name>
<evidence type="ECO:0000313" key="2">
    <source>
        <dbReference type="Proteomes" id="UP000294737"/>
    </source>
</evidence>
<keyword evidence="2" id="KW-1185">Reference proteome</keyword>
<reference evidence="1 2" key="1">
    <citation type="submission" date="2019-03" db="EMBL/GenBank/DDBJ databases">
        <title>Genomic Encyclopedia of Type Strains, Phase IV (KMG-IV): sequencing the most valuable type-strain genomes for metagenomic binning, comparative biology and taxonomic classification.</title>
        <authorList>
            <person name="Goeker M."/>
        </authorList>
    </citation>
    <scope>NUCLEOTIDE SEQUENCE [LARGE SCALE GENOMIC DNA]</scope>
    <source>
        <strain evidence="1 2">DSM 18555</strain>
    </source>
</reference>
<accession>A0A4R6G1V3</accession>
<organism evidence="1 2">
    <name type="scientific">Herminiimonas fonticola</name>
    <dbReference type="NCBI Taxonomy" id="303380"/>
    <lineage>
        <taxon>Bacteria</taxon>
        <taxon>Pseudomonadati</taxon>
        <taxon>Pseudomonadota</taxon>
        <taxon>Betaproteobacteria</taxon>
        <taxon>Burkholderiales</taxon>
        <taxon>Oxalobacteraceae</taxon>
        <taxon>Herminiimonas</taxon>
    </lineage>
</organism>
<comment type="caution">
    <text evidence="1">The sequence shown here is derived from an EMBL/GenBank/DDBJ whole genome shotgun (WGS) entry which is preliminary data.</text>
</comment>
<dbReference type="RefSeq" id="WP_112992566.1">
    <property type="nucleotide sequence ID" value="NZ_PTLZ01000003.1"/>
</dbReference>
<dbReference type="Pfam" id="PF14070">
    <property type="entry name" value="YjfB_motility"/>
    <property type="match status" value="1"/>
</dbReference>
<evidence type="ECO:0000313" key="1">
    <source>
        <dbReference type="EMBL" id="TDN88272.1"/>
    </source>
</evidence>
<dbReference type="InterPro" id="IPR025906">
    <property type="entry name" value="YjfB_motility"/>
</dbReference>
<dbReference type="AlphaFoldDB" id="A0A4R6G1V3"/>